<evidence type="ECO:0000256" key="8">
    <source>
        <dbReference type="ARBA" id="ARBA00022927"/>
    </source>
</evidence>
<dbReference type="PANTHER" id="PTHR30531:SF12">
    <property type="entry name" value="FLAGELLAR BIOSYNTHETIC PROTEIN FLHB"/>
    <property type="match status" value="1"/>
</dbReference>
<dbReference type="EMBL" id="FNBX01000002">
    <property type="protein sequence ID" value="SDF16372.1"/>
    <property type="molecule type" value="Genomic_DNA"/>
</dbReference>
<feature type="transmembrane region" description="Helical" evidence="13">
    <location>
        <begin position="148"/>
        <end position="167"/>
    </location>
</feature>
<keyword evidence="7 13" id="KW-1005">Bacterial flagellum biogenesis</keyword>
<dbReference type="GO" id="GO:0044780">
    <property type="term" value="P:bacterial-type flagellum assembly"/>
    <property type="evidence" value="ECO:0007669"/>
    <property type="project" value="InterPro"/>
</dbReference>
<dbReference type="GO" id="GO:0009306">
    <property type="term" value="P:protein secretion"/>
    <property type="evidence" value="ECO:0007669"/>
    <property type="project" value="InterPro"/>
</dbReference>
<proteinExistence type="inferred from homology"/>
<keyword evidence="6 13" id="KW-0812">Transmembrane</keyword>
<evidence type="ECO:0000256" key="5">
    <source>
        <dbReference type="ARBA" id="ARBA00022475"/>
    </source>
</evidence>
<keyword evidence="15" id="KW-0966">Cell projection</keyword>
<dbReference type="Gene3D" id="6.10.250.2080">
    <property type="match status" value="1"/>
</dbReference>
<organism evidence="15 16">
    <name type="scientific">Desulfovibrio legallii</name>
    <dbReference type="NCBI Taxonomy" id="571438"/>
    <lineage>
        <taxon>Bacteria</taxon>
        <taxon>Pseudomonadati</taxon>
        <taxon>Thermodesulfobacteriota</taxon>
        <taxon>Desulfovibrionia</taxon>
        <taxon>Desulfovibrionales</taxon>
        <taxon>Desulfovibrionaceae</taxon>
        <taxon>Desulfovibrio</taxon>
    </lineage>
</organism>
<keyword evidence="8 13" id="KW-0653">Protein transport</keyword>
<comment type="subcellular location">
    <subcellularLocation>
        <location evidence="1">Cell membrane</location>
        <topology evidence="1">Multi-pass membrane protein</topology>
    </subcellularLocation>
</comment>
<evidence type="ECO:0000256" key="6">
    <source>
        <dbReference type="ARBA" id="ARBA00022692"/>
    </source>
</evidence>
<comment type="function">
    <text evidence="12 13">Required for formation of the rod structure in the basal body of the flagellar apparatus. Together with FliI and FliH, may constitute the export apparatus of flagellin.</text>
</comment>
<dbReference type="PRINTS" id="PR00950">
    <property type="entry name" value="TYPE3IMSPROT"/>
</dbReference>
<protein>
    <recommendedName>
        <fullName evidence="3 13">Flagellar biosynthetic protein FlhB</fullName>
    </recommendedName>
</protein>
<keyword evidence="9 13" id="KW-1133">Transmembrane helix</keyword>
<evidence type="ECO:0000256" key="7">
    <source>
        <dbReference type="ARBA" id="ARBA00022795"/>
    </source>
</evidence>
<evidence type="ECO:0000256" key="4">
    <source>
        <dbReference type="ARBA" id="ARBA00022448"/>
    </source>
</evidence>
<accession>A0A1G7IUF3</accession>
<keyword evidence="10 13" id="KW-0472">Membrane</keyword>
<dbReference type="OrthoDB" id="9807950at2"/>
<dbReference type="InterPro" id="IPR006136">
    <property type="entry name" value="FlhB"/>
</dbReference>
<comment type="caution">
    <text evidence="13">Lacks conserved residue(s) required for the propagation of feature annotation.</text>
</comment>
<evidence type="ECO:0000256" key="2">
    <source>
        <dbReference type="ARBA" id="ARBA00010690"/>
    </source>
</evidence>
<gene>
    <name evidence="13" type="primary">flhB</name>
    <name evidence="15" type="ORF">SAMN05192586_10278</name>
</gene>
<evidence type="ECO:0000313" key="15">
    <source>
        <dbReference type="EMBL" id="SDF16372.1"/>
    </source>
</evidence>
<dbReference type="Proteomes" id="UP000199355">
    <property type="component" value="Unassembled WGS sequence"/>
</dbReference>
<evidence type="ECO:0000256" key="11">
    <source>
        <dbReference type="ARBA" id="ARBA00023225"/>
    </source>
</evidence>
<keyword evidence="11 13" id="KW-1006">Bacterial flagellum protein export</keyword>
<dbReference type="SUPFAM" id="SSF160544">
    <property type="entry name" value="EscU C-terminal domain-like"/>
    <property type="match status" value="1"/>
</dbReference>
<evidence type="ECO:0000256" key="13">
    <source>
        <dbReference type="RuleBase" id="RU364091"/>
    </source>
</evidence>
<reference evidence="16" key="1">
    <citation type="submission" date="2016-10" db="EMBL/GenBank/DDBJ databases">
        <authorList>
            <person name="Varghese N."/>
            <person name="Submissions S."/>
        </authorList>
    </citation>
    <scope>NUCLEOTIDE SEQUENCE [LARGE SCALE GENOMIC DNA]</scope>
    <source>
        <strain evidence="16">KHC7</strain>
    </source>
</reference>
<dbReference type="NCBIfam" id="TIGR00328">
    <property type="entry name" value="flhB"/>
    <property type="match status" value="1"/>
</dbReference>
<keyword evidence="16" id="KW-1185">Reference proteome</keyword>
<dbReference type="AlphaFoldDB" id="A0A1G7IUF3"/>
<dbReference type="FunFam" id="3.40.1690.10:FF:000001">
    <property type="entry name" value="Flagellar biosynthetic protein FlhB"/>
    <property type="match status" value="1"/>
</dbReference>
<name>A0A1G7IUF3_9BACT</name>
<keyword evidence="15" id="KW-0282">Flagellum</keyword>
<dbReference type="Pfam" id="PF01312">
    <property type="entry name" value="Bac_export_2"/>
    <property type="match status" value="1"/>
</dbReference>
<keyword evidence="5 13" id="KW-1003">Cell membrane</keyword>
<feature type="compositionally biased region" description="Basic and acidic residues" evidence="14">
    <location>
        <begin position="7"/>
        <end position="27"/>
    </location>
</feature>
<dbReference type="InterPro" id="IPR029025">
    <property type="entry name" value="T3SS_substrate_exporter_C"/>
</dbReference>
<sequence length="362" mass="40706">MFGTQKDPSRTEEATPKRRNKNREEGNVPKSAELGKAVSLTAGVLSLYALMGPMAERIKALYRHFLIHSWEFDPTPENVYSLSLDLMAEIARLLLPVLLPLALCALAAQRLQVGKLWSTKVFKPKLQRFNLVKGLQQMFLSPQTLLRTLKSLMFSLILTLIPGYVLYAEYENFLPMYYATSEGVAAYMLQMAMKLTWYALLPILTIAAFDVWQTRYAYNEGMKMTKDEVKDERKQAEGDPVIKGQQRKKMMAVMSKRMLQSVPKADVVVTNPTHIAVALRYNTAEAPAPVVLAKGADHLAEKIKEIARENRIPIRENVPLARALYSSTEVGDMIPEDLYKAVAAVLASIWKLKPRAARSGSM</sequence>
<keyword evidence="15" id="KW-0969">Cilium</keyword>
<evidence type="ECO:0000256" key="10">
    <source>
        <dbReference type="ARBA" id="ARBA00023136"/>
    </source>
</evidence>
<evidence type="ECO:0000256" key="3">
    <source>
        <dbReference type="ARBA" id="ARBA00021622"/>
    </source>
</evidence>
<dbReference type="RefSeq" id="WP_092152621.1">
    <property type="nucleotide sequence ID" value="NZ_FNBX01000002.1"/>
</dbReference>
<comment type="similarity">
    <text evidence="2 13">Belongs to the type III secretion exporter family.</text>
</comment>
<dbReference type="InterPro" id="IPR006135">
    <property type="entry name" value="T3SS_substrate_exporter"/>
</dbReference>
<evidence type="ECO:0000256" key="1">
    <source>
        <dbReference type="ARBA" id="ARBA00004651"/>
    </source>
</evidence>
<keyword evidence="4 13" id="KW-0813">Transport</keyword>
<feature type="region of interest" description="Disordered" evidence="14">
    <location>
        <begin position="1"/>
        <end position="30"/>
    </location>
</feature>
<dbReference type="PANTHER" id="PTHR30531">
    <property type="entry name" value="FLAGELLAR BIOSYNTHETIC PROTEIN FLHB"/>
    <property type="match status" value="1"/>
</dbReference>
<evidence type="ECO:0000313" key="16">
    <source>
        <dbReference type="Proteomes" id="UP000199355"/>
    </source>
</evidence>
<dbReference type="Gene3D" id="3.40.1690.10">
    <property type="entry name" value="secretion proteins EscU"/>
    <property type="match status" value="1"/>
</dbReference>
<evidence type="ECO:0000256" key="9">
    <source>
        <dbReference type="ARBA" id="ARBA00022989"/>
    </source>
</evidence>
<feature type="transmembrane region" description="Helical" evidence="13">
    <location>
        <begin position="195"/>
        <end position="212"/>
    </location>
</feature>
<dbReference type="GO" id="GO:0005886">
    <property type="term" value="C:plasma membrane"/>
    <property type="evidence" value="ECO:0007669"/>
    <property type="project" value="UniProtKB-SubCell"/>
</dbReference>
<evidence type="ECO:0000256" key="14">
    <source>
        <dbReference type="SAM" id="MobiDB-lite"/>
    </source>
</evidence>
<evidence type="ECO:0000256" key="12">
    <source>
        <dbReference type="ARBA" id="ARBA00025078"/>
    </source>
</evidence>
<dbReference type="STRING" id="571438.SAMN05192586_10278"/>